<dbReference type="EMBL" id="JAMZIH010009013">
    <property type="protein sequence ID" value="KAJ1670911.1"/>
    <property type="molecule type" value="Genomic_DNA"/>
</dbReference>
<sequence length="161" mass="16698">MQIDTQTANVVEKGKAIASPMTAHPEMGCGGSGGTHSTLSISMSLSAREGEASGSVRRVSTETAANLSMAITSVKRKSSESRRSSSVEPTILPPKPSDSMTTEGDSDRQHLAKRHKLSPRPGGSSDSTGILVPTPLPAMHADGSSSDEEEPLAVQLSEALD</sequence>
<evidence type="ECO:0000313" key="1">
    <source>
        <dbReference type="EMBL" id="KAJ1670911.1"/>
    </source>
</evidence>
<evidence type="ECO:0000313" key="2">
    <source>
        <dbReference type="Proteomes" id="UP001145114"/>
    </source>
</evidence>
<dbReference type="Proteomes" id="UP001145114">
    <property type="component" value="Unassembled WGS sequence"/>
</dbReference>
<keyword evidence="2" id="KW-1185">Reference proteome</keyword>
<accession>A0ACC1H8W7</accession>
<organism evidence="1 2">
    <name type="scientific">Spiromyces aspiralis</name>
    <dbReference type="NCBI Taxonomy" id="68401"/>
    <lineage>
        <taxon>Eukaryota</taxon>
        <taxon>Fungi</taxon>
        <taxon>Fungi incertae sedis</taxon>
        <taxon>Zoopagomycota</taxon>
        <taxon>Kickxellomycotina</taxon>
        <taxon>Kickxellomycetes</taxon>
        <taxon>Kickxellales</taxon>
        <taxon>Kickxellaceae</taxon>
        <taxon>Spiromyces</taxon>
    </lineage>
</organism>
<reference evidence="1" key="1">
    <citation type="submission" date="2022-06" db="EMBL/GenBank/DDBJ databases">
        <title>Phylogenomic reconstructions and comparative analyses of Kickxellomycotina fungi.</title>
        <authorList>
            <person name="Reynolds N.K."/>
            <person name="Stajich J.E."/>
            <person name="Barry K."/>
            <person name="Grigoriev I.V."/>
            <person name="Crous P."/>
            <person name="Smith M.E."/>
        </authorList>
    </citation>
    <scope>NUCLEOTIDE SEQUENCE</scope>
    <source>
        <strain evidence="1">RSA 2271</strain>
    </source>
</reference>
<comment type="caution">
    <text evidence="1">The sequence shown here is derived from an EMBL/GenBank/DDBJ whole genome shotgun (WGS) entry which is preliminary data.</text>
</comment>
<protein>
    <submittedName>
        <fullName evidence="1">Uncharacterized protein</fullName>
    </submittedName>
</protein>
<name>A0ACC1H8W7_9FUNG</name>
<proteinExistence type="predicted"/>
<gene>
    <name evidence="1" type="ORF">EV182_007930</name>
</gene>
<feature type="non-terminal residue" evidence="1">
    <location>
        <position position="161"/>
    </location>
</feature>